<evidence type="ECO:0000313" key="1">
    <source>
        <dbReference type="EMBL" id="TWD75946.1"/>
    </source>
</evidence>
<protein>
    <submittedName>
        <fullName evidence="1">Uncharacterized protein</fullName>
    </submittedName>
</protein>
<evidence type="ECO:0000313" key="2">
    <source>
        <dbReference type="Proteomes" id="UP000319722"/>
    </source>
</evidence>
<sequence>MNWTNSLLTPPHHILNLLGAAGQIPTTNNFNNPPDFSPWWTDPAAYERFVDQHAALA</sequence>
<organism evidence="1 2">
    <name type="scientific">Variovorax beijingensis</name>
    <dbReference type="NCBI Taxonomy" id="2496117"/>
    <lineage>
        <taxon>Bacteria</taxon>
        <taxon>Pseudomonadati</taxon>
        <taxon>Pseudomonadota</taxon>
        <taxon>Betaproteobacteria</taxon>
        <taxon>Burkholderiales</taxon>
        <taxon>Comamonadaceae</taxon>
        <taxon>Variovorax</taxon>
    </lineage>
</organism>
<comment type="caution">
    <text evidence="1">The sequence shown here is derived from an EMBL/GenBank/DDBJ whole genome shotgun (WGS) entry which is preliminary data.</text>
</comment>
<gene>
    <name evidence="1" type="ORF">FB547_11417</name>
</gene>
<dbReference type="EMBL" id="VIVL01000014">
    <property type="protein sequence ID" value="TWD75946.1"/>
    <property type="molecule type" value="Genomic_DNA"/>
</dbReference>
<proteinExistence type="predicted"/>
<accession>A0A561BAK1</accession>
<name>A0A561BAK1_9BURK</name>
<reference evidence="1 2" key="1">
    <citation type="submission" date="2019-06" db="EMBL/GenBank/DDBJ databases">
        <title>Sorghum-associated microbial communities from plants grown in Nebraska, USA.</title>
        <authorList>
            <person name="Schachtman D."/>
        </authorList>
    </citation>
    <scope>NUCLEOTIDE SEQUENCE [LARGE SCALE GENOMIC DNA]</scope>
    <source>
        <strain evidence="1 2">T529</strain>
    </source>
</reference>
<dbReference type="Proteomes" id="UP000319722">
    <property type="component" value="Unassembled WGS sequence"/>
</dbReference>
<dbReference type="AlphaFoldDB" id="A0A561BAK1"/>